<proteinExistence type="predicted"/>
<name>A0A7I8L607_SPIIN</name>
<keyword evidence="3" id="KW-1185">Reference proteome</keyword>
<gene>
    <name evidence="2" type="ORF">SI8410_11016131</name>
</gene>
<accession>A0A7I8L607</accession>
<feature type="region of interest" description="Disordered" evidence="1">
    <location>
        <begin position="1"/>
        <end position="28"/>
    </location>
</feature>
<dbReference type="EMBL" id="LR746274">
    <property type="protein sequence ID" value="CAA7405453.1"/>
    <property type="molecule type" value="Genomic_DNA"/>
</dbReference>
<feature type="compositionally biased region" description="Pro residues" evidence="1">
    <location>
        <begin position="15"/>
        <end position="24"/>
    </location>
</feature>
<dbReference type="Proteomes" id="UP000663760">
    <property type="component" value="Chromosome 11"/>
</dbReference>
<protein>
    <submittedName>
        <fullName evidence="2">Uncharacterized protein</fullName>
    </submittedName>
</protein>
<dbReference type="AlphaFoldDB" id="A0A7I8L607"/>
<feature type="compositionally biased region" description="Basic and acidic residues" evidence="1">
    <location>
        <begin position="1"/>
        <end position="12"/>
    </location>
</feature>
<sequence>MDDYPDDSREDPLPTQSPPPPPPSHSEMSHVLDAIRDMSTHVTNMDTHLTSMPNLDNYWNHIQKSI</sequence>
<reference evidence="2" key="1">
    <citation type="submission" date="2020-02" db="EMBL/GenBank/DDBJ databases">
        <authorList>
            <person name="Scholz U."/>
            <person name="Mascher M."/>
            <person name="Fiebig A."/>
        </authorList>
    </citation>
    <scope>NUCLEOTIDE SEQUENCE</scope>
</reference>
<organism evidence="2 3">
    <name type="scientific">Spirodela intermedia</name>
    <name type="common">Intermediate duckweed</name>
    <dbReference type="NCBI Taxonomy" id="51605"/>
    <lineage>
        <taxon>Eukaryota</taxon>
        <taxon>Viridiplantae</taxon>
        <taxon>Streptophyta</taxon>
        <taxon>Embryophyta</taxon>
        <taxon>Tracheophyta</taxon>
        <taxon>Spermatophyta</taxon>
        <taxon>Magnoliopsida</taxon>
        <taxon>Liliopsida</taxon>
        <taxon>Araceae</taxon>
        <taxon>Lemnoideae</taxon>
        <taxon>Spirodela</taxon>
    </lineage>
</organism>
<evidence type="ECO:0000313" key="3">
    <source>
        <dbReference type="Proteomes" id="UP000663760"/>
    </source>
</evidence>
<evidence type="ECO:0000256" key="1">
    <source>
        <dbReference type="SAM" id="MobiDB-lite"/>
    </source>
</evidence>
<evidence type="ECO:0000313" key="2">
    <source>
        <dbReference type="EMBL" id="CAA7405453.1"/>
    </source>
</evidence>